<dbReference type="PANTHER" id="PTHR34179:SF1">
    <property type="entry name" value="TUMOR PROTEIN P53-INDUCIBLE PROTEIN 13"/>
    <property type="match status" value="1"/>
</dbReference>
<evidence type="ECO:0000256" key="1">
    <source>
        <dbReference type="SAM" id="SignalP"/>
    </source>
</evidence>
<keyword evidence="1" id="KW-0732">Signal</keyword>
<dbReference type="GO" id="GO:0005737">
    <property type="term" value="C:cytoplasm"/>
    <property type="evidence" value="ECO:0007669"/>
    <property type="project" value="TreeGrafter"/>
</dbReference>
<organism evidence="2 3">
    <name type="scientific">Plectus sambesii</name>
    <dbReference type="NCBI Taxonomy" id="2011161"/>
    <lineage>
        <taxon>Eukaryota</taxon>
        <taxon>Metazoa</taxon>
        <taxon>Ecdysozoa</taxon>
        <taxon>Nematoda</taxon>
        <taxon>Chromadorea</taxon>
        <taxon>Plectida</taxon>
        <taxon>Plectina</taxon>
        <taxon>Plectoidea</taxon>
        <taxon>Plectidae</taxon>
        <taxon>Plectus</taxon>
    </lineage>
</organism>
<dbReference type="AlphaFoldDB" id="A0A914VXC7"/>
<feature type="chain" id="PRO_5036744297" evidence="1">
    <location>
        <begin position="20"/>
        <end position="97"/>
    </location>
</feature>
<dbReference type="WBParaSite" id="PSAMB.scaffold26size110003.g663.t1">
    <property type="protein sequence ID" value="PSAMB.scaffold26size110003.g663.t1"/>
    <property type="gene ID" value="PSAMB.scaffold26size110003.g663"/>
</dbReference>
<accession>A0A914VXC7</accession>
<evidence type="ECO:0000313" key="3">
    <source>
        <dbReference type="WBParaSite" id="PSAMB.scaffold26size110003.g663.t1"/>
    </source>
</evidence>
<dbReference type="PANTHER" id="PTHR34179">
    <property type="entry name" value="TUMOR PROTEIN P53-INDUCIBLE PROTEIN 13"/>
    <property type="match status" value="1"/>
</dbReference>
<protein>
    <submittedName>
        <fullName evidence="3">Secreted protein</fullName>
    </submittedName>
</protein>
<sequence>MRRFYIVLVFVLSAHLAGGYTGAMMGVANNDCDDGQSRLEVDWNDDFREFTCPESEWPAKVIAPSYYEIPHFDPTNDSVNHFCMDKTIDYPDTPPLR</sequence>
<dbReference type="Proteomes" id="UP000887566">
    <property type="component" value="Unplaced"/>
</dbReference>
<evidence type="ECO:0000313" key="2">
    <source>
        <dbReference type="Proteomes" id="UP000887566"/>
    </source>
</evidence>
<keyword evidence="2" id="KW-1185">Reference proteome</keyword>
<feature type="signal peptide" evidence="1">
    <location>
        <begin position="1"/>
        <end position="19"/>
    </location>
</feature>
<name>A0A914VXC7_9BILA</name>
<proteinExistence type="predicted"/>
<reference evidence="3" key="1">
    <citation type="submission" date="2022-11" db="UniProtKB">
        <authorList>
            <consortium name="WormBaseParasite"/>
        </authorList>
    </citation>
    <scope>IDENTIFICATION</scope>
</reference>